<dbReference type="STRING" id="88036.D8RHI6"/>
<dbReference type="Gene3D" id="3.90.180.10">
    <property type="entry name" value="Medium-chain alcohol dehydrogenases, catalytic domain"/>
    <property type="match status" value="1"/>
</dbReference>
<proteinExistence type="predicted"/>
<dbReference type="InterPro" id="IPR052733">
    <property type="entry name" value="Chloroplast_QOR"/>
</dbReference>
<dbReference type="eggNOG" id="KOG1198">
    <property type="taxonomic scope" value="Eukaryota"/>
</dbReference>
<dbReference type="SMART" id="SM00829">
    <property type="entry name" value="PKS_ER"/>
    <property type="match status" value="1"/>
</dbReference>
<accession>D8RHI6</accession>
<evidence type="ECO:0000259" key="1">
    <source>
        <dbReference type="SMART" id="SM00829"/>
    </source>
</evidence>
<protein>
    <recommendedName>
        <fullName evidence="1">Enoyl reductase (ER) domain-containing protein</fullName>
    </recommendedName>
</protein>
<dbReference type="Pfam" id="PF08240">
    <property type="entry name" value="ADH_N"/>
    <property type="match status" value="1"/>
</dbReference>
<dbReference type="SUPFAM" id="SSF50129">
    <property type="entry name" value="GroES-like"/>
    <property type="match status" value="1"/>
</dbReference>
<dbReference type="Pfam" id="PF13602">
    <property type="entry name" value="ADH_zinc_N_2"/>
    <property type="match status" value="1"/>
</dbReference>
<evidence type="ECO:0000313" key="2">
    <source>
        <dbReference type="EMBL" id="EFJ28286.1"/>
    </source>
</evidence>
<dbReference type="OMA" id="CTEGHAT"/>
<evidence type="ECO:0000313" key="3">
    <source>
        <dbReference type="Proteomes" id="UP000001514"/>
    </source>
</evidence>
<dbReference type="HOGENOM" id="CLU_026673_3_3_1"/>
<dbReference type="AlphaFoldDB" id="D8RHI6"/>
<gene>
    <name evidence="2" type="ORF">SELMODRAFT_231517</name>
</gene>
<feature type="domain" description="Enoyl reductase (ER)" evidence="1">
    <location>
        <begin position="11"/>
        <end position="330"/>
    </location>
</feature>
<dbReference type="InterPro" id="IPR011032">
    <property type="entry name" value="GroES-like_sf"/>
</dbReference>
<dbReference type="InParanoid" id="D8RHI6"/>
<dbReference type="Proteomes" id="UP000001514">
    <property type="component" value="Unassembled WGS sequence"/>
</dbReference>
<dbReference type="SUPFAM" id="SSF51735">
    <property type="entry name" value="NAD(P)-binding Rossmann-fold domains"/>
    <property type="match status" value="1"/>
</dbReference>
<dbReference type="InterPro" id="IPR020843">
    <property type="entry name" value="ER"/>
</dbReference>
<sequence>MPVIQYAKFGGDLESGHAPVPSPGPGELLVKVQAASLNPVDWKIQQGKYKTLNIPAQFPYIPCSDISGEVVSLGPGVTGFSVGDKVVSCLDHKRGGGLAKYASAEVRFTTRIPSQISPIEAAGLPIAGLTALYSLQEAAGIAIPSKDFQGTILVTAASGGVGTYAVQLAKLTGAHVVATCGSRNIDLIKSLGADEVLDYKTPQGAKLQTSSCSKFDVIIHCAYHRPPWSTFEHVLTRKGIVVDITPASESTTSSLKRKFDKAVKLITRQEAIGSLVPFYLTPHTSGIEALVDMMQKGKLKTIIDSVHPISNVTAAWFKCTEGHATGKIVVTL</sequence>
<dbReference type="Gene3D" id="3.40.50.720">
    <property type="entry name" value="NAD(P)-binding Rossmann-like Domain"/>
    <property type="match status" value="1"/>
</dbReference>
<dbReference type="InterPro" id="IPR036291">
    <property type="entry name" value="NAD(P)-bd_dom_sf"/>
</dbReference>
<dbReference type="PANTHER" id="PTHR44013">
    <property type="entry name" value="ZINC-TYPE ALCOHOL DEHYDROGENASE-LIKE PROTEIN C16A3.02C"/>
    <property type="match status" value="1"/>
</dbReference>
<dbReference type="PANTHER" id="PTHR44013:SF1">
    <property type="entry name" value="ZINC-TYPE ALCOHOL DEHYDROGENASE-LIKE PROTEIN C16A3.02C"/>
    <property type="match status" value="1"/>
</dbReference>
<dbReference type="OrthoDB" id="48317at2759"/>
<reference evidence="2 3" key="1">
    <citation type="journal article" date="2011" name="Science">
        <title>The Selaginella genome identifies genetic changes associated with the evolution of vascular plants.</title>
        <authorList>
            <person name="Banks J.A."/>
            <person name="Nishiyama T."/>
            <person name="Hasebe M."/>
            <person name="Bowman J.L."/>
            <person name="Gribskov M."/>
            <person name="dePamphilis C."/>
            <person name="Albert V.A."/>
            <person name="Aono N."/>
            <person name="Aoyama T."/>
            <person name="Ambrose B.A."/>
            <person name="Ashton N.W."/>
            <person name="Axtell M.J."/>
            <person name="Barker E."/>
            <person name="Barker M.S."/>
            <person name="Bennetzen J.L."/>
            <person name="Bonawitz N.D."/>
            <person name="Chapple C."/>
            <person name="Cheng C."/>
            <person name="Correa L.G."/>
            <person name="Dacre M."/>
            <person name="DeBarry J."/>
            <person name="Dreyer I."/>
            <person name="Elias M."/>
            <person name="Engstrom E.M."/>
            <person name="Estelle M."/>
            <person name="Feng L."/>
            <person name="Finet C."/>
            <person name="Floyd S.K."/>
            <person name="Frommer W.B."/>
            <person name="Fujita T."/>
            <person name="Gramzow L."/>
            <person name="Gutensohn M."/>
            <person name="Harholt J."/>
            <person name="Hattori M."/>
            <person name="Heyl A."/>
            <person name="Hirai T."/>
            <person name="Hiwatashi Y."/>
            <person name="Ishikawa M."/>
            <person name="Iwata M."/>
            <person name="Karol K.G."/>
            <person name="Koehler B."/>
            <person name="Kolukisaoglu U."/>
            <person name="Kubo M."/>
            <person name="Kurata T."/>
            <person name="Lalonde S."/>
            <person name="Li K."/>
            <person name="Li Y."/>
            <person name="Litt A."/>
            <person name="Lyons E."/>
            <person name="Manning G."/>
            <person name="Maruyama T."/>
            <person name="Michael T.P."/>
            <person name="Mikami K."/>
            <person name="Miyazaki S."/>
            <person name="Morinaga S."/>
            <person name="Murata T."/>
            <person name="Mueller-Roeber B."/>
            <person name="Nelson D.R."/>
            <person name="Obara M."/>
            <person name="Oguri Y."/>
            <person name="Olmstead R.G."/>
            <person name="Onodera N."/>
            <person name="Petersen B.L."/>
            <person name="Pils B."/>
            <person name="Prigge M."/>
            <person name="Rensing S.A."/>
            <person name="Riano-Pachon D.M."/>
            <person name="Roberts A.W."/>
            <person name="Sato Y."/>
            <person name="Scheller H.V."/>
            <person name="Schulz B."/>
            <person name="Schulz C."/>
            <person name="Shakirov E.V."/>
            <person name="Shibagaki N."/>
            <person name="Shinohara N."/>
            <person name="Shippen D.E."/>
            <person name="Soerensen I."/>
            <person name="Sotooka R."/>
            <person name="Sugimoto N."/>
            <person name="Sugita M."/>
            <person name="Sumikawa N."/>
            <person name="Tanurdzic M."/>
            <person name="Theissen G."/>
            <person name="Ulvskov P."/>
            <person name="Wakazuki S."/>
            <person name="Weng J.K."/>
            <person name="Willats W.W."/>
            <person name="Wipf D."/>
            <person name="Wolf P.G."/>
            <person name="Yang L."/>
            <person name="Zimmer A.D."/>
            <person name="Zhu Q."/>
            <person name="Mitros T."/>
            <person name="Hellsten U."/>
            <person name="Loque D."/>
            <person name="Otillar R."/>
            <person name="Salamov A."/>
            <person name="Schmutz J."/>
            <person name="Shapiro H."/>
            <person name="Lindquist E."/>
            <person name="Lucas S."/>
            <person name="Rokhsar D."/>
            <person name="Grigoriev I.V."/>
        </authorList>
    </citation>
    <scope>NUCLEOTIDE SEQUENCE [LARGE SCALE GENOMIC DNA]</scope>
</reference>
<keyword evidence="3" id="KW-1185">Reference proteome</keyword>
<dbReference type="KEGG" id="smo:SELMODRAFT_231517"/>
<dbReference type="Gramene" id="EFJ28286">
    <property type="protein sequence ID" value="EFJ28286"/>
    <property type="gene ID" value="SELMODRAFT_231517"/>
</dbReference>
<dbReference type="InterPro" id="IPR013154">
    <property type="entry name" value="ADH-like_N"/>
</dbReference>
<dbReference type="CDD" id="cd08267">
    <property type="entry name" value="MDR1"/>
    <property type="match status" value="1"/>
</dbReference>
<dbReference type="EMBL" id="GL377579">
    <property type="protein sequence ID" value="EFJ28286.1"/>
    <property type="molecule type" value="Genomic_DNA"/>
</dbReference>
<name>D8RHI6_SELML</name>
<organism evidence="3">
    <name type="scientific">Selaginella moellendorffii</name>
    <name type="common">Spikemoss</name>
    <dbReference type="NCBI Taxonomy" id="88036"/>
    <lineage>
        <taxon>Eukaryota</taxon>
        <taxon>Viridiplantae</taxon>
        <taxon>Streptophyta</taxon>
        <taxon>Embryophyta</taxon>
        <taxon>Tracheophyta</taxon>
        <taxon>Lycopodiopsida</taxon>
        <taxon>Selaginellales</taxon>
        <taxon>Selaginellaceae</taxon>
        <taxon>Selaginella</taxon>
    </lineage>
</organism>
<dbReference type="GO" id="GO:0016491">
    <property type="term" value="F:oxidoreductase activity"/>
    <property type="evidence" value="ECO:0007669"/>
    <property type="project" value="InterPro"/>
</dbReference>